<accession>A0A562SSL4</accession>
<dbReference type="SUPFAM" id="SSF47413">
    <property type="entry name" value="lambda repressor-like DNA-binding domains"/>
    <property type="match status" value="1"/>
</dbReference>
<protein>
    <submittedName>
        <fullName evidence="3">Helix-turn-helix protein</fullName>
    </submittedName>
</protein>
<feature type="compositionally biased region" description="Low complexity" evidence="1">
    <location>
        <begin position="113"/>
        <end position="124"/>
    </location>
</feature>
<feature type="region of interest" description="Disordered" evidence="1">
    <location>
        <begin position="95"/>
        <end position="124"/>
    </location>
</feature>
<dbReference type="InterPro" id="IPR001387">
    <property type="entry name" value="Cro/C1-type_HTH"/>
</dbReference>
<keyword evidence="4" id="KW-1185">Reference proteome</keyword>
<dbReference type="PROSITE" id="PS50943">
    <property type="entry name" value="HTH_CROC1"/>
    <property type="match status" value="1"/>
</dbReference>
<evidence type="ECO:0000256" key="1">
    <source>
        <dbReference type="SAM" id="MobiDB-lite"/>
    </source>
</evidence>
<dbReference type="RefSeq" id="WP_145717816.1">
    <property type="nucleotide sequence ID" value="NZ_BAAAFY010000002.1"/>
</dbReference>
<dbReference type="GO" id="GO:0003677">
    <property type="term" value="F:DNA binding"/>
    <property type="evidence" value="ECO:0007669"/>
    <property type="project" value="InterPro"/>
</dbReference>
<evidence type="ECO:0000313" key="4">
    <source>
        <dbReference type="Proteomes" id="UP000316778"/>
    </source>
</evidence>
<dbReference type="AlphaFoldDB" id="A0A562SSL4"/>
<comment type="caution">
    <text evidence="3">The sequence shown here is derived from an EMBL/GenBank/DDBJ whole genome shotgun (WGS) entry which is preliminary data.</text>
</comment>
<dbReference type="Proteomes" id="UP000316778">
    <property type="component" value="Unassembled WGS sequence"/>
</dbReference>
<reference evidence="3 4" key="1">
    <citation type="journal article" date="2013" name="Stand. Genomic Sci.">
        <title>Genomic Encyclopedia of Type Strains, Phase I: The one thousand microbial genomes (KMG-I) project.</title>
        <authorList>
            <person name="Kyrpides N.C."/>
            <person name="Woyke T."/>
            <person name="Eisen J.A."/>
            <person name="Garrity G."/>
            <person name="Lilburn T.G."/>
            <person name="Beck B.J."/>
            <person name="Whitman W.B."/>
            <person name="Hugenholtz P."/>
            <person name="Klenk H.P."/>
        </authorList>
    </citation>
    <scope>NUCLEOTIDE SEQUENCE [LARGE SCALE GENOMIC DNA]</scope>
    <source>
        <strain evidence="3 4">DSM 13484</strain>
    </source>
</reference>
<feature type="domain" description="HTH cro/C1-type" evidence="2">
    <location>
        <begin position="41"/>
        <end position="97"/>
    </location>
</feature>
<sequence length="124" mass="14016">MKSSDLKTLKANFDNALAFSSEEEAMQHQAHMLAFCFLSEVERYQQMQGLNRKMLAEKINTSASYITQLFRGDKLPNLEILAKMQKALNIQFQVTARPVKQDPPPSRPRSAKKAASSFPAKNRA</sequence>
<name>A0A562SSL4_CHIJA</name>
<dbReference type="EMBL" id="VLLG01000005">
    <property type="protein sequence ID" value="TWI84269.1"/>
    <property type="molecule type" value="Genomic_DNA"/>
</dbReference>
<dbReference type="Pfam" id="PF01381">
    <property type="entry name" value="HTH_3"/>
    <property type="match status" value="1"/>
</dbReference>
<dbReference type="OrthoDB" id="680449at2"/>
<evidence type="ECO:0000259" key="2">
    <source>
        <dbReference type="PROSITE" id="PS50943"/>
    </source>
</evidence>
<evidence type="ECO:0000313" key="3">
    <source>
        <dbReference type="EMBL" id="TWI84269.1"/>
    </source>
</evidence>
<dbReference type="InterPro" id="IPR010982">
    <property type="entry name" value="Lambda_DNA-bd_dom_sf"/>
</dbReference>
<dbReference type="SMART" id="SM00530">
    <property type="entry name" value="HTH_XRE"/>
    <property type="match status" value="1"/>
</dbReference>
<dbReference type="CDD" id="cd00093">
    <property type="entry name" value="HTH_XRE"/>
    <property type="match status" value="1"/>
</dbReference>
<proteinExistence type="predicted"/>
<dbReference type="Gene3D" id="1.10.260.40">
    <property type="entry name" value="lambda repressor-like DNA-binding domains"/>
    <property type="match status" value="1"/>
</dbReference>
<gene>
    <name evidence="3" type="ORF">LX66_4633</name>
</gene>
<organism evidence="3 4">
    <name type="scientific">Chitinophaga japonensis</name>
    <name type="common">Flexibacter japonensis</name>
    <dbReference type="NCBI Taxonomy" id="104662"/>
    <lineage>
        <taxon>Bacteria</taxon>
        <taxon>Pseudomonadati</taxon>
        <taxon>Bacteroidota</taxon>
        <taxon>Chitinophagia</taxon>
        <taxon>Chitinophagales</taxon>
        <taxon>Chitinophagaceae</taxon>
        <taxon>Chitinophaga</taxon>
    </lineage>
</organism>